<dbReference type="EMBL" id="CP013118">
    <property type="protein sequence ID" value="ALO15641.1"/>
    <property type="molecule type" value="Genomic_DNA"/>
</dbReference>
<dbReference type="AlphaFoldDB" id="A0A0S2HZR6"/>
<dbReference type="Proteomes" id="UP000064893">
    <property type="component" value="Chromosome"/>
</dbReference>
<dbReference type="Pfam" id="PF04932">
    <property type="entry name" value="Wzy_C"/>
    <property type="match status" value="1"/>
</dbReference>
<dbReference type="InterPro" id="IPR007016">
    <property type="entry name" value="O-antigen_ligase-rel_domated"/>
</dbReference>
<feature type="transmembrane region" description="Helical" evidence="5">
    <location>
        <begin position="183"/>
        <end position="202"/>
    </location>
</feature>
<feature type="transmembrane region" description="Helical" evidence="5">
    <location>
        <begin position="233"/>
        <end position="255"/>
    </location>
</feature>
<accession>A0A0S2HZR6</accession>
<feature type="transmembrane region" description="Helical" evidence="5">
    <location>
        <begin position="208"/>
        <end position="226"/>
    </location>
</feature>
<evidence type="ECO:0000259" key="6">
    <source>
        <dbReference type="Pfam" id="PF04932"/>
    </source>
</evidence>
<feature type="transmembrane region" description="Helical" evidence="5">
    <location>
        <begin position="481"/>
        <end position="498"/>
    </location>
</feature>
<protein>
    <submittedName>
        <fullName evidence="7">Lipid A core-O-antigen ligase</fullName>
    </submittedName>
</protein>
<name>A0A0S2HZR6_9BACT</name>
<keyword evidence="2 5" id="KW-0812">Transmembrane</keyword>
<feature type="transmembrane region" description="Helical" evidence="5">
    <location>
        <begin position="116"/>
        <end position="137"/>
    </location>
</feature>
<dbReference type="RefSeq" id="WP_057953080.1">
    <property type="nucleotide sequence ID" value="NZ_CP013118.1"/>
</dbReference>
<evidence type="ECO:0000256" key="2">
    <source>
        <dbReference type="ARBA" id="ARBA00022692"/>
    </source>
</evidence>
<feature type="transmembrane region" description="Helical" evidence="5">
    <location>
        <begin position="16"/>
        <end position="41"/>
    </location>
</feature>
<dbReference type="GO" id="GO:0016874">
    <property type="term" value="F:ligase activity"/>
    <property type="evidence" value="ECO:0007669"/>
    <property type="project" value="UniProtKB-KW"/>
</dbReference>
<dbReference type="OrthoDB" id="1093278at2"/>
<feature type="transmembrane region" description="Helical" evidence="5">
    <location>
        <begin position="62"/>
        <end position="80"/>
    </location>
</feature>
<dbReference type="STRING" id="1307839.L21SP5_02002"/>
<dbReference type="GO" id="GO:0016020">
    <property type="term" value="C:membrane"/>
    <property type="evidence" value="ECO:0007669"/>
    <property type="project" value="UniProtKB-SubCell"/>
</dbReference>
<sequence>MQTAVQKYFTRENIHIFGIIVLLVGMPLSRSFMTIGQFILLANWLYDKNILNKFKKAFSNKLVLSFLGIIIIHFIGLIYTENFDYAARDLRVKLPLLSLPLIFATTKPLSKDQWRLVFKVFGIAILAASFISTSILISKGMAGYHTVRGISFAVSHIRFALMINLVIFVFVYMAVFPEKNDRFFRYWAIPSVLWLSVFMALLRSLTGFVVLGVGLFGMSLYYTHLINHQVFRFIVYSIIIGLSLIVISFVVHSWARYNYRIVPKADELPAKTINGNKYKHHLNRTLYENSHFVYAYISEKELRKEWNKRSKFKYGGKDKIGHKIKHVLIRYLASKGYTKDSVGVSKLTDSDVQAIENGVANYLYAQKINLYANLYRIFWELERYEEGKNPSGHSIIQRIYYLEAGWNIFKANPIFGVGTGDVQDAFDQYYEETDSKLIHKRRLRAHNQFLTIMLTFGVVGFVVFMWALFYPAFYAGLRKKLNLPMLIYLVIVILSMLNEDTIETQAGALFFIFFYVFFLWGIKERPIPGRQTALQFFQESNN</sequence>
<feature type="transmembrane region" description="Helical" evidence="5">
    <location>
        <begin position="504"/>
        <end position="522"/>
    </location>
</feature>
<evidence type="ECO:0000256" key="3">
    <source>
        <dbReference type="ARBA" id="ARBA00022989"/>
    </source>
</evidence>
<evidence type="ECO:0000256" key="4">
    <source>
        <dbReference type="ARBA" id="ARBA00023136"/>
    </source>
</evidence>
<evidence type="ECO:0000256" key="5">
    <source>
        <dbReference type="SAM" id="Phobius"/>
    </source>
</evidence>
<dbReference type="PANTHER" id="PTHR37422:SF13">
    <property type="entry name" value="LIPOPOLYSACCHARIDE BIOSYNTHESIS PROTEIN PA4999-RELATED"/>
    <property type="match status" value="1"/>
</dbReference>
<keyword evidence="4 5" id="KW-0472">Membrane</keyword>
<evidence type="ECO:0000313" key="8">
    <source>
        <dbReference type="Proteomes" id="UP000064893"/>
    </source>
</evidence>
<keyword evidence="7" id="KW-0436">Ligase</keyword>
<evidence type="ECO:0000313" key="7">
    <source>
        <dbReference type="EMBL" id="ALO15641.1"/>
    </source>
</evidence>
<dbReference type="InterPro" id="IPR051533">
    <property type="entry name" value="WaaL-like"/>
</dbReference>
<feature type="domain" description="O-antigen ligase-related" evidence="6">
    <location>
        <begin position="374"/>
        <end position="465"/>
    </location>
</feature>
<comment type="subcellular location">
    <subcellularLocation>
        <location evidence="1">Membrane</location>
        <topology evidence="1">Multi-pass membrane protein</topology>
    </subcellularLocation>
</comment>
<keyword evidence="3 5" id="KW-1133">Transmembrane helix</keyword>
<gene>
    <name evidence="7" type="ORF">L21SP5_02002</name>
</gene>
<proteinExistence type="predicted"/>
<keyword evidence="8" id="KW-1185">Reference proteome</keyword>
<feature type="transmembrane region" description="Helical" evidence="5">
    <location>
        <begin position="449"/>
        <end position="469"/>
    </location>
</feature>
<dbReference type="KEGG" id="blq:L21SP5_02002"/>
<evidence type="ECO:0000256" key="1">
    <source>
        <dbReference type="ARBA" id="ARBA00004141"/>
    </source>
</evidence>
<reference evidence="7 8" key="1">
    <citation type="submission" date="2015-11" db="EMBL/GenBank/DDBJ databases">
        <title>Description and complete genome sequence of a novel strain predominating in hypersaline microbial mats and representing a new family of the Bacteriodetes phylum.</title>
        <authorList>
            <person name="Spring S."/>
            <person name="Bunk B."/>
            <person name="Sproer C."/>
            <person name="Klenk H.-P."/>
        </authorList>
    </citation>
    <scope>NUCLEOTIDE SEQUENCE [LARGE SCALE GENOMIC DNA]</scope>
    <source>
        <strain evidence="7 8">L21-Spi-D4</strain>
    </source>
</reference>
<dbReference type="PANTHER" id="PTHR37422">
    <property type="entry name" value="TEICHURONIC ACID BIOSYNTHESIS PROTEIN TUAE"/>
    <property type="match status" value="1"/>
</dbReference>
<feature type="transmembrane region" description="Helical" evidence="5">
    <location>
        <begin position="157"/>
        <end position="176"/>
    </location>
</feature>
<organism evidence="7 8">
    <name type="scientific">Salinivirga cyanobacteriivorans</name>
    <dbReference type="NCBI Taxonomy" id="1307839"/>
    <lineage>
        <taxon>Bacteria</taxon>
        <taxon>Pseudomonadati</taxon>
        <taxon>Bacteroidota</taxon>
        <taxon>Bacteroidia</taxon>
        <taxon>Bacteroidales</taxon>
        <taxon>Salinivirgaceae</taxon>
        <taxon>Salinivirga</taxon>
    </lineage>
</organism>